<dbReference type="Pfam" id="PF00498">
    <property type="entry name" value="FHA"/>
    <property type="match status" value="1"/>
</dbReference>
<gene>
    <name evidence="3" type="ORF">C3F09_03850</name>
</gene>
<reference evidence="3 4" key="1">
    <citation type="journal article" date="2018" name="ISME J.">
        <title>A methanotrophic archaeon couples anaerobic oxidation of methane to Fe(III) reduction.</title>
        <authorList>
            <person name="Cai C."/>
            <person name="Leu A.O."/>
            <person name="Xie G.J."/>
            <person name="Guo J."/>
            <person name="Feng Y."/>
            <person name="Zhao J.X."/>
            <person name="Tyson G.W."/>
            <person name="Yuan Z."/>
            <person name="Hu S."/>
        </authorList>
    </citation>
    <scope>NUCLEOTIDE SEQUENCE [LARGE SCALE GENOMIC DNA]</scope>
    <source>
        <strain evidence="3">FeB_12</strain>
    </source>
</reference>
<evidence type="ECO:0000313" key="4">
    <source>
        <dbReference type="Proteomes" id="UP000250918"/>
    </source>
</evidence>
<dbReference type="InterPro" id="IPR008984">
    <property type="entry name" value="SMAD_FHA_dom_sf"/>
</dbReference>
<dbReference type="InterPro" id="IPR036457">
    <property type="entry name" value="PPM-type-like_dom_sf"/>
</dbReference>
<dbReference type="AlphaFoldDB" id="A0A855X3H3"/>
<sequence>MSVPDKTVSRNHAEIEVVGDQVFITDLGSHNGTAVDGQRITGRTEVKPGAHILFGQTEFKIAVGGDSTPTSTTMQAAKLVEQEPEKSVILSMQEALKPLPKHIVDIPGLLPTLFDLASALVLPESREAMLQSVLGLIAKVIPADRLAVLFVSESQDQVFTGATLLPGGRDPGSFTLSRTIIKELLSNRNAILIGNPLDDPRFAQQQSIIMSALKSAMAVPLFDGDRVLGILYVDTTNPLHHYSDEYLRLLATFGNIIAARLVNSALLLEREEKHAMEVELRRASMIQKNLLSVTLPELSGYQIHAFQKPSRSVGGDLYDVTLLPNGNLLVVVADVSGKGMGAALLMSNILASFRIQYHDPAFNLLDAIRLVSKQLFLYSASEDFATLFAAMLDGPSGTVRYVNAGHNAPLLVRKSGATERLEPTGTLIGAFDMDPWTEATQRLEEGDLLFMFTDGVTEAMKGSEQYTDARMERMVASVRHLDAATIASRVTEDIEAFVGDNPRSDDITMAIIKKGSAC</sequence>
<dbReference type="Proteomes" id="UP000250918">
    <property type="component" value="Unassembled WGS sequence"/>
</dbReference>
<comment type="caution">
    <text evidence="3">The sequence shown here is derived from an EMBL/GenBank/DDBJ whole genome shotgun (WGS) entry which is preliminary data.</text>
</comment>
<dbReference type="InterPro" id="IPR001932">
    <property type="entry name" value="PPM-type_phosphatase-like_dom"/>
</dbReference>
<accession>A0A855X3H3</accession>
<dbReference type="EMBL" id="PQAP01000029">
    <property type="protein sequence ID" value="PWB74543.1"/>
    <property type="molecule type" value="Genomic_DNA"/>
</dbReference>
<dbReference type="CDD" id="cd00060">
    <property type="entry name" value="FHA"/>
    <property type="match status" value="1"/>
</dbReference>
<dbReference type="PANTHER" id="PTHR43156">
    <property type="entry name" value="STAGE II SPORULATION PROTEIN E-RELATED"/>
    <property type="match status" value="1"/>
</dbReference>
<dbReference type="Gene3D" id="3.30.450.40">
    <property type="match status" value="1"/>
</dbReference>
<dbReference type="InterPro" id="IPR003018">
    <property type="entry name" value="GAF"/>
</dbReference>
<dbReference type="SUPFAM" id="SSF49879">
    <property type="entry name" value="SMAD/FHA domain"/>
    <property type="match status" value="1"/>
</dbReference>
<dbReference type="InterPro" id="IPR052016">
    <property type="entry name" value="Bact_Sigma-Reg"/>
</dbReference>
<evidence type="ECO:0000313" key="3">
    <source>
        <dbReference type="EMBL" id="PWB74543.1"/>
    </source>
</evidence>
<evidence type="ECO:0000256" key="1">
    <source>
        <dbReference type="ARBA" id="ARBA00022801"/>
    </source>
</evidence>
<dbReference type="Gene3D" id="3.60.40.10">
    <property type="entry name" value="PPM-type phosphatase domain"/>
    <property type="match status" value="1"/>
</dbReference>
<dbReference type="InterPro" id="IPR000253">
    <property type="entry name" value="FHA_dom"/>
</dbReference>
<dbReference type="PANTHER" id="PTHR43156:SF2">
    <property type="entry name" value="STAGE II SPORULATION PROTEIN E"/>
    <property type="match status" value="1"/>
</dbReference>
<dbReference type="Pfam" id="PF01590">
    <property type="entry name" value="GAF"/>
    <property type="match status" value="1"/>
</dbReference>
<feature type="domain" description="FHA" evidence="2">
    <location>
        <begin position="1"/>
        <end position="40"/>
    </location>
</feature>
<organism evidence="3 4">
    <name type="scientific">candidate division GN15 bacterium</name>
    <dbReference type="NCBI Taxonomy" id="2072418"/>
    <lineage>
        <taxon>Bacteria</taxon>
        <taxon>candidate division GN15</taxon>
    </lineage>
</organism>
<evidence type="ECO:0000259" key="2">
    <source>
        <dbReference type="PROSITE" id="PS50006"/>
    </source>
</evidence>
<dbReference type="PROSITE" id="PS50006">
    <property type="entry name" value="FHA_DOMAIN"/>
    <property type="match status" value="1"/>
</dbReference>
<dbReference type="SMART" id="SM00065">
    <property type="entry name" value="GAF"/>
    <property type="match status" value="1"/>
</dbReference>
<dbReference type="InterPro" id="IPR029016">
    <property type="entry name" value="GAF-like_dom_sf"/>
</dbReference>
<dbReference type="SUPFAM" id="SSF81606">
    <property type="entry name" value="PP2C-like"/>
    <property type="match status" value="1"/>
</dbReference>
<dbReference type="Gene3D" id="2.60.200.20">
    <property type="match status" value="1"/>
</dbReference>
<protein>
    <recommendedName>
        <fullName evidence="2">FHA domain-containing protein</fullName>
    </recommendedName>
</protein>
<name>A0A855X3H3_9BACT</name>
<dbReference type="Pfam" id="PF07228">
    <property type="entry name" value="SpoIIE"/>
    <property type="match status" value="1"/>
</dbReference>
<dbReference type="GO" id="GO:0016791">
    <property type="term" value="F:phosphatase activity"/>
    <property type="evidence" value="ECO:0007669"/>
    <property type="project" value="TreeGrafter"/>
</dbReference>
<dbReference type="SUPFAM" id="SSF55781">
    <property type="entry name" value="GAF domain-like"/>
    <property type="match status" value="1"/>
</dbReference>
<proteinExistence type="predicted"/>
<dbReference type="SMART" id="SM00331">
    <property type="entry name" value="PP2C_SIG"/>
    <property type="match status" value="1"/>
</dbReference>
<keyword evidence="1" id="KW-0378">Hydrolase</keyword>